<comment type="caution">
    <text evidence="1">The sequence shown here is derived from an EMBL/GenBank/DDBJ whole genome shotgun (WGS) entry which is preliminary data.</text>
</comment>
<organism evidence="1 2">
    <name type="scientific">Indibacter alkaliphilus (strain CCUG 57479 / KCTC 22604 / LW1)</name>
    <dbReference type="NCBI Taxonomy" id="1189612"/>
    <lineage>
        <taxon>Bacteria</taxon>
        <taxon>Pseudomonadati</taxon>
        <taxon>Bacteroidota</taxon>
        <taxon>Cytophagia</taxon>
        <taxon>Cytophagales</taxon>
        <taxon>Cyclobacteriaceae</taxon>
    </lineage>
</organism>
<dbReference type="Proteomes" id="UP000006073">
    <property type="component" value="Unassembled WGS sequence"/>
</dbReference>
<gene>
    <name evidence="1" type="ORF">A33Q_1290</name>
</gene>
<accession>S2E2E5</accession>
<dbReference type="EMBL" id="ALWO02000023">
    <property type="protein sequence ID" value="EOZ98636.1"/>
    <property type="molecule type" value="Genomic_DNA"/>
</dbReference>
<protein>
    <submittedName>
        <fullName evidence="1">Uncharacterized protein</fullName>
    </submittedName>
</protein>
<evidence type="ECO:0000313" key="2">
    <source>
        <dbReference type="Proteomes" id="UP000006073"/>
    </source>
</evidence>
<dbReference type="RefSeq" id="WP_009032603.1">
    <property type="nucleotide sequence ID" value="NZ_ALWO02000023.1"/>
</dbReference>
<dbReference type="OrthoDB" id="839284at2"/>
<dbReference type="AlphaFoldDB" id="S2E2E5"/>
<evidence type="ECO:0000313" key="1">
    <source>
        <dbReference type="EMBL" id="EOZ98636.1"/>
    </source>
</evidence>
<dbReference type="PROSITE" id="PS51257">
    <property type="entry name" value="PROKAR_LIPOPROTEIN"/>
    <property type="match status" value="1"/>
</dbReference>
<proteinExistence type="predicted"/>
<reference evidence="1 2" key="1">
    <citation type="journal article" date="2013" name="Genome Announc.">
        <title>Draft Genome Sequence of Indibacter alkaliphilus Strain LW1T, Isolated from Lonar Lake, a Haloalkaline Lake in the Buldana District of Maharashtra, India.</title>
        <authorList>
            <person name="Singh A."/>
            <person name="Kumar Jangir P."/>
            <person name="Sharma R."/>
            <person name="Singh A."/>
            <person name="Kumar Pinnaka A."/>
            <person name="Shivaji S."/>
        </authorList>
    </citation>
    <scope>NUCLEOTIDE SEQUENCE [LARGE SCALE GENOMIC DNA]</scope>
    <source>
        <strain evidence="2">CCUG 57479 / KCTC 22604 / LW1</strain>
    </source>
</reference>
<sequence>MKSRFFILSIMVMFIACQMDREFDSDLEEEDDENVSITDVDEVTDSLHETFFEFEVEGGDQNSAFQDQNEGLHGIYGVSRTDANNLEGNQLNIFNCFQSINLSLPQLNQIRAATNSFSACRNSEARIYKQEFNALLNQFETERKRLVDGHQGSPASLQAELQDLRQQFREALLNLKKDYSDDLKSCLRDYVSNIKRRLNDSQWESFKNCVVD</sequence>
<name>S2E2E5_INDAL</name>
<dbReference type="STRING" id="1189612.A33Q_1290"/>
<keyword evidence="2" id="KW-1185">Reference proteome</keyword>